<reference evidence="1" key="1">
    <citation type="submission" date="2013-11" db="EMBL/GenBank/DDBJ databases">
        <title>Comparative genomics of Ignicoccus.</title>
        <authorList>
            <person name="Podar M."/>
        </authorList>
    </citation>
    <scope>NUCLEOTIDE SEQUENCE</scope>
    <source>
        <strain evidence="1">DSM 13166</strain>
    </source>
</reference>
<dbReference type="Proteomes" id="UP001063698">
    <property type="component" value="Chromosome"/>
</dbReference>
<dbReference type="AlphaFoldDB" id="A0A977KCF4"/>
<dbReference type="EMBL" id="CP006868">
    <property type="protein sequence ID" value="UXD22573.1"/>
    <property type="molecule type" value="Genomic_DNA"/>
</dbReference>
<protein>
    <submittedName>
        <fullName evidence="1">Uncharacterized protein</fullName>
    </submittedName>
</protein>
<proteinExistence type="predicted"/>
<dbReference type="KEGG" id="ipc:IPA_06360"/>
<sequence>MESKDLILTIIYMNTKRGRHLNEKGIAEIAETFGVKLEPNAIRDLIEIGLLNEKYELTPEGEELAKRAVERIEREIKKGPLGALKWLTLRMKFVPEGVKPEWLYSED</sequence>
<gene>
    <name evidence="1" type="ORF">IPA_06360</name>
</gene>
<evidence type="ECO:0000313" key="2">
    <source>
        <dbReference type="Proteomes" id="UP001063698"/>
    </source>
</evidence>
<keyword evidence="2" id="KW-1185">Reference proteome</keyword>
<accession>A0A977KCF4</accession>
<evidence type="ECO:0000313" key="1">
    <source>
        <dbReference type="EMBL" id="UXD22573.1"/>
    </source>
</evidence>
<organism evidence="1 2">
    <name type="scientific">Ignicoccus pacificus DSM 13166</name>
    <dbReference type="NCBI Taxonomy" id="940294"/>
    <lineage>
        <taxon>Archaea</taxon>
        <taxon>Thermoproteota</taxon>
        <taxon>Thermoprotei</taxon>
        <taxon>Desulfurococcales</taxon>
        <taxon>Desulfurococcaceae</taxon>
        <taxon>Ignicoccus</taxon>
    </lineage>
</organism>
<name>A0A977KCF4_9CREN</name>